<dbReference type="PROSITE" id="PS50011">
    <property type="entry name" value="PROTEIN_KINASE_DOM"/>
    <property type="match status" value="1"/>
</dbReference>
<dbReference type="GO" id="GO:0004715">
    <property type="term" value="F:non-membrane spanning protein tyrosine kinase activity"/>
    <property type="evidence" value="ECO:0007669"/>
    <property type="project" value="TreeGrafter"/>
</dbReference>
<dbReference type="InterPro" id="IPR036860">
    <property type="entry name" value="SH2_dom_sf"/>
</dbReference>
<name>A0AAV6YL96_ENGPU</name>
<protein>
    <recommendedName>
        <fullName evidence="4">Protein kinase domain-containing protein</fullName>
    </recommendedName>
</protein>
<dbReference type="SUPFAM" id="SSF56112">
    <property type="entry name" value="Protein kinase-like (PK-like)"/>
    <property type="match status" value="1"/>
</dbReference>
<evidence type="ECO:0000313" key="5">
    <source>
        <dbReference type="EMBL" id="KAG8538174.1"/>
    </source>
</evidence>
<comment type="caution">
    <text evidence="5">The sequence shown here is derived from an EMBL/GenBank/DDBJ whole genome shotgun (WGS) entry which is preliminary data.</text>
</comment>
<keyword evidence="2" id="KW-0418">Kinase</keyword>
<feature type="non-terminal residue" evidence="5">
    <location>
        <position position="1"/>
    </location>
</feature>
<dbReference type="InterPro" id="IPR000719">
    <property type="entry name" value="Prot_kinase_dom"/>
</dbReference>
<dbReference type="PANTHER" id="PTHR45807:SF5">
    <property type="entry name" value="TYROSINE-PROTEIN KINASE JAK1"/>
    <property type="match status" value="1"/>
</dbReference>
<accession>A0AAV6YL96</accession>
<organism evidence="5 6">
    <name type="scientific">Engystomops pustulosus</name>
    <name type="common">Tungara frog</name>
    <name type="synonym">Physalaemus pustulosus</name>
    <dbReference type="NCBI Taxonomy" id="76066"/>
    <lineage>
        <taxon>Eukaryota</taxon>
        <taxon>Metazoa</taxon>
        <taxon>Chordata</taxon>
        <taxon>Craniata</taxon>
        <taxon>Vertebrata</taxon>
        <taxon>Euteleostomi</taxon>
        <taxon>Amphibia</taxon>
        <taxon>Batrachia</taxon>
        <taxon>Anura</taxon>
        <taxon>Neobatrachia</taxon>
        <taxon>Hyloidea</taxon>
        <taxon>Leptodactylidae</taxon>
        <taxon>Leiuperinae</taxon>
        <taxon>Engystomops</taxon>
    </lineage>
</organism>
<keyword evidence="1" id="KW-0808">Transferase</keyword>
<evidence type="ECO:0000259" key="4">
    <source>
        <dbReference type="PROSITE" id="PS50011"/>
    </source>
</evidence>
<dbReference type="GO" id="GO:0030154">
    <property type="term" value="P:cell differentiation"/>
    <property type="evidence" value="ECO:0007669"/>
    <property type="project" value="TreeGrafter"/>
</dbReference>
<dbReference type="InterPro" id="IPR011009">
    <property type="entry name" value="Kinase-like_dom_sf"/>
</dbReference>
<sequence>YESKSLKQYKNFQIEVRDKAYCLLGSDRVFDNLKQLMEHLKGQVLRTDDVSFTLKRCCPPKPREISNLLIATKKAMDWQPVYHISQLSFHRILKDQIVQLEHLGRGTRTQIYAGKLSYNEDNDRETSGPEKDTKVILKVLDPSHRDISLAFFETASLMRQVSHKHIVLLHGVCVRDVENIMVEEFVDFGPLDLFMHRKSEHLTTPWKFQVAKQLASALSYL</sequence>
<dbReference type="GO" id="GO:0005829">
    <property type="term" value="C:cytosol"/>
    <property type="evidence" value="ECO:0007669"/>
    <property type="project" value="TreeGrafter"/>
</dbReference>
<keyword evidence="6" id="KW-1185">Reference proteome</keyword>
<dbReference type="SUPFAM" id="SSF55550">
    <property type="entry name" value="SH2 domain"/>
    <property type="match status" value="1"/>
</dbReference>
<dbReference type="InterPro" id="IPR001245">
    <property type="entry name" value="Ser-Thr/Tyr_kinase_cat_dom"/>
</dbReference>
<dbReference type="AlphaFoldDB" id="A0AAV6YL96"/>
<dbReference type="InterPro" id="IPR000980">
    <property type="entry name" value="SH2"/>
</dbReference>
<evidence type="ECO:0000256" key="1">
    <source>
        <dbReference type="ARBA" id="ARBA00022679"/>
    </source>
</evidence>
<dbReference type="FunFam" id="3.30.200.20:FF:000135">
    <property type="entry name" value="Tyrosine-protein kinase"/>
    <property type="match status" value="1"/>
</dbReference>
<dbReference type="InterPro" id="IPR051286">
    <property type="entry name" value="JAK"/>
</dbReference>
<dbReference type="GO" id="GO:0035556">
    <property type="term" value="P:intracellular signal transduction"/>
    <property type="evidence" value="ECO:0007669"/>
    <property type="project" value="TreeGrafter"/>
</dbReference>
<dbReference type="Gene3D" id="3.30.200.20">
    <property type="entry name" value="Phosphorylase Kinase, domain 1"/>
    <property type="match status" value="1"/>
</dbReference>
<dbReference type="EMBL" id="WNYA01023324">
    <property type="protein sequence ID" value="KAG8538174.1"/>
    <property type="molecule type" value="Genomic_DNA"/>
</dbReference>
<dbReference type="GO" id="GO:0007259">
    <property type="term" value="P:cell surface receptor signaling pathway via JAK-STAT"/>
    <property type="evidence" value="ECO:0007669"/>
    <property type="project" value="TreeGrafter"/>
</dbReference>
<dbReference type="Pfam" id="PF07714">
    <property type="entry name" value="PK_Tyr_Ser-Thr"/>
    <property type="match status" value="1"/>
</dbReference>
<evidence type="ECO:0000313" key="6">
    <source>
        <dbReference type="Proteomes" id="UP000824782"/>
    </source>
</evidence>
<dbReference type="PANTHER" id="PTHR45807">
    <property type="entry name" value="TYROSINE-PROTEIN KINASE HOPSCOTCH"/>
    <property type="match status" value="1"/>
</dbReference>
<keyword evidence="3" id="KW-0829">Tyrosine-protein kinase</keyword>
<feature type="domain" description="Protein kinase" evidence="4">
    <location>
        <begin position="97"/>
        <end position="221"/>
    </location>
</feature>
<reference evidence="5" key="1">
    <citation type="thesis" date="2020" institute="ProQuest LLC" country="789 East Eisenhower Parkway, Ann Arbor, MI, USA">
        <title>Comparative Genomics and Chromosome Evolution.</title>
        <authorList>
            <person name="Mudd A.B."/>
        </authorList>
    </citation>
    <scope>NUCLEOTIDE SEQUENCE</scope>
    <source>
        <strain evidence="5">237g6f4</strain>
        <tissue evidence="5">Blood</tissue>
    </source>
</reference>
<feature type="non-terminal residue" evidence="5">
    <location>
        <position position="221"/>
    </location>
</feature>
<dbReference type="GO" id="GO:0005524">
    <property type="term" value="F:ATP binding"/>
    <property type="evidence" value="ECO:0007669"/>
    <property type="project" value="InterPro"/>
</dbReference>
<dbReference type="GO" id="GO:0060397">
    <property type="term" value="P:growth hormone receptor signaling pathway via JAK-STAT"/>
    <property type="evidence" value="ECO:0007669"/>
    <property type="project" value="TreeGrafter"/>
</dbReference>
<dbReference type="GO" id="GO:0005131">
    <property type="term" value="F:growth hormone receptor binding"/>
    <property type="evidence" value="ECO:0007669"/>
    <property type="project" value="TreeGrafter"/>
</dbReference>
<dbReference type="Pfam" id="PF21990">
    <property type="entry name" value="SH2_1"/>
    <property type="match status" value="1"/>
</dbReference>
<dbReference type="Proteomes" id="UP000824782">
    <property type="component" value="Unassembled WGS sequence"/>
</dbReference>
<dbReference type="GO" id="GO:0019221">
    <property type="term" value="P:cytokine-mediated signaling pathway"/>
    <property type="evidence" value="ECO:0007669"/>
    <property type="project" value="TreeGrafter"/>
</dbReference>
<evidence type="ECO:0000256" key="3">
    <source>
        <dbReference type="ARBA" id="ARBA00023137"/>
    </source>
</evidence>
<proteinExistence type="predicted"/>
<gene>
    <name evidence="5" type="ORF">GDO81_023166</name>
</gene>
<evidence type="ECO:0000256" key="2">
    <source>
        <dbReference type="ARBA" id="ARBA00022777"/>
    </source>
</evidence>